<organism evidence="2 3">
    <name type="scientific">Arthrobacter gandavensis</name>
    <dbReference type="NCBI Taxonomy" id="169960"/>
    <lineage>
        <taxon>Bacteria</taxon>
        <taxon>Bacillati</taxon>
        <taxon>Actinomycetota</taxon>
        <taxon>Actinomycetes</taxon>
        <taxon>Micrococcales</taxon>
        <taxon>Micrococcaceae</taxon>
        <taxon>Arthrobacter</taxon>
    </lineage>
</organism>
<reference evidence="3" key="1">
    <citation type="journal article" date="2019" name="Int. J. Syst. Evol. Microbiol.">
        <title>The Global Catalogue of Microorganisms (GCM) 10K type strain sequencing project: providing services to taxonomists for standard genome sequencing and annotation.</title>
        <authorList>
            <consortium name="The Broad Institute Genomics Platform"/>
            <consortium name="The Broad Institute Genome Sequencing Center for Infectious Disease"/>
            <person name="Wu L."/>
            <person name="Ma J."/>
        </authorList>
    </citation>
    <scope>NUCLEOTIDE SEQUENCE [LARGE SCALE GENOMIC DNA]</scope>
    <source>
        <strain evidence="3">JCM 13316</strain>
    </source>
</reference>
<comment type="caution">
    <text evidence="2">The sequence shown here is derived from an EMBL/GenBank/DDBJ whole genome shotgun (WGS) entry which is preliminary data.</text>
</comment>
<accession>A0ABP5ANW6</accession>
<proteinExistence type="predicted"/>
<protein>
    <submittedName>
        <fullName evidence="2">Uncharacterized protein</fullName>
    </submittedName>
</protein>
<evidence type="ECO:0000256" key="1">
    <source>
        <dbReference type="SAM" id="MobiDB-lite"/>
    </source>
</evidence>
<name>A0ABP5ANW6_9MICC</name>
<gene>
    <name evidence="2" type="ORF">GCM10009688_24830</name>
</gene>
<dbReference type="EMBL" id="BAAALV010000005">
    <property type="protein sequence ID" value="GAA1918803.1"/>
    <property type="molecule type" value="Genomic_DNA"/>
</dbReference>
<dbReference type="Proteomes" id="UP001500784">
    <property type="component" value="Unassembled WGS sequence"/>
</dbReference>
<feature type="region of interest" description="Disordered" evidence="1">
    <location>
        <begin position="41"/>
        <end position="66"/>
    </location>
</feature>
<evidence type="ECO:0000313" key="3">
    <source>
        <dbReference type="Proteomes" id="UP001500784"/>
    </source>
</evidence>
<keyword evidence="3" id="KW-1185">Reference proteome</keyword>
<evidence type="ECO:0000313" key="2">
    <source>
        <dbReference type="EMBL" id="GAA1918803.1"/>
    </source>
</evidence>
<sequence length="66" mass="6971">MFGPLPGTAGGRDDEQCFAERNELGKLGLGMDFGSGAVRVTPVDARPSSHGQVRNVSDLRQGKLIT</sequence>